<dbReference type="EMBL" id="RDQH01000337">
    <property type="protein sequence ID" value="RXH82646.1"/>
    <property type="molecule type" value="Genomic_DNA"/>
</dbReference>
<comment type="caution">
    <text evidence="2">The sequence shown here is derived from an EMBL/GenBank/DDBJ whole genome shotgun (WGS) entry which is preliminary data.</text>
</comment>
<evidence type="ECO:0000256" key="1">
    <source>
        <dbReference type="SAM" id="MobiDB-lite"/>
    </source>
</evidence>
<accession>A0A498IGZ1</accession>
<feature type="compositionally biased region" description="Polar residues" evidence="1">
    <location>
        <begin position="75"/>
        <end position="92"/>
    </location>
</feature>
<keyword evidence="3" id="KW-1185">Reference proteome</keyword>
<evidence type="ECO:0000313" key="3">
    <source>
        <dbReference type="Proteomes" id="UP000290289"/>
    </source>
</evidence>
<sequence length="101" mass="10884">MEPERWLAGQSDMLLPTSNLSVCEVVDATVAGGVEWTVSSARVRSSVGSRQSANGKGRKVWWRFGGLSDKPSSVPRGNSNISSGQQKPQETQDSFKDADQS</sequence>
<proteinExistence type="predicted"/>
<protein>
    <submittedName>
        <fullName evidence="2">Uncharacterized protein</fullName>
    </submittedName>
</protein>
<dbReference type="AlphaFoldDB" id="A0A498IGZ1"/>
<dbReference type="Proteomes" id="UP000290289">
    <property type="component" value="Chromosome 11"/>
</dbReference>
<feature type="region of interest" description="Disordered" evidence="1">
    <location>
        <begin position="62"/>
        <end position="101"/>
    </location>
</feature>
<reference evidence="2 3" key="1">
    <citation type="submission" date="2018-10" db="EMBL/GenBank/DDBJ databases">
        <title>A high-quality apple genome assembly.</title>
        <authorList>
            <person name="Hu J."/>
        </authorList>
    </citation>
    <scope>NUCLEOTIDE SEQUENCE [LARGE SCALE GENOMIC DNA]</scope>
    <source>
        <strain evidence="3">cv. HFTH1</strain>
        <tissue evidence="2">Young leaf</tissue>
    </source>
</reference>
<evidence type="ECO:0000313" key="2">
    <source>
        <dbReference type="EMBL" id="RXH82646.1"/>
    </source>
</evidence>
<gene>
    <name evidence="2" type="ORF">DVH24_002418</name>
</gene>
<name>A0A498IGZ1_MALDO</name>
<organism evidence="2 3">
    <name type="scientific">Malus domestica</name>
    <name type="common">Apple</name>
    <name type="synonym">Pyrus malus</name>
    <dbReference type="NCBI Taxonomy" id="3750"/>
    <lineage>
        <taxon>Eukaryota</taxon>
        <taxon>Viridiplantae</taxon>
        <taxon>Streptophyta</taxon>
        <taxon>Embryophyta</taxon>
        <taxon>Tracheophyta</taxon>
        <taxon>Spermatophyta</taxon>
        <taxon>Magnoliopsida</taxon>
        <taxon>eudicotyledons</taxon>
        <taxon>Gunneridae</taxon>
        <taxon>Pentapetalae</taxon>
        <taxon>rosids</taxon>
        <taxon>fabids</taxon>
        <taxon>Rosales</taxon>
        <taxon>Rosaceae</taxon>
        <taxon>Amygdaloideae</taxon>
        <taxon>Maleae</taxon>
        <taxon>Malus</taxon>
    </lineage>
</organism>